<organism evidence="1 2">
    <name type="scientific">Eretmocerus hayati</name>
    <dbReference type="NCBI Taxonomy" id="131215"/>
    <lineage>
        <taxon>Eukaryota</taxon>
        <taxon>Metazoa</taxon>
        <taxon>Ecdysozoa</taxon>
        <taxon>Arthropoda</taxon>
        <taxon>Hexapoda</taxon>
        <taxon>Insecta</taxon>
        <taxon>Pterygota</taxon>
        <taxon>Neoptera</taxon>
        <taxon>Endopterygota</taxon>
        <taxon>Hymenoptera</taxon>
        <taxon>Apocrita</taxon>
        <taxon>Proctotrupomorpha</taxon>
        <taxon>Chalcidoidea</taxon>
        <taxon>Aphelinidae</taxon>
        <taxon>Aphelininae</taxon>
        <taxon>Eretmocerus</taxon>
    </lineage>
</organism>
<gene>
    <name evidence="1" type="ORF">QAD02_005558</name>
</gene>
<dbReference type="Proteomes" id="UP001239111">
    <property type="component" value="Chromosome 3"/>
</dbReference>
<accession>A0ACC2NTX2</accession>
<comment type="caution">
    <text evidence="1">The sequence shown here is derived from an EMBL/GenBank/DDBJ whole genome shotgun (WGS) entry which is preliminary data.</text>
</comment>
<evidence type="ECO:0000313" key="2">
    <source>
        <dbReference type="Proteomes" id="UP001239111"/>
    </source>
</evidence>
<proteinExistence type="predicted"/>
<protein>
    <submittedName>
        <fullName evidence="1">Uncharacterized protein</fullName>
    </submittedName>
</protein>
<name>A0ACC2NTX2_9HYME</name>
<sequence length="233" mass="27990">MSDEEDALLEQGIDRDEIRKEMSQMSFEDLHKLRDKLGTKVYNAALFGIKKTKVVKKFKRENKNRPREESAKKQVPRFREVIPVRKLQRPRDPRFDRLCGTFNEKAFKNSYSFLLDVKKNDLKKLKKELENEEDPKQIKKIKYLIQRLENQLREEERKETKSAKEKEEKQRLVQAIKSGEKPIFKKKSEKRLVNLVSQYEELKNSGKLKKHIQRIRKKKLKKDRECLQNSMSE</sequence>
<dbReference type="EMBL" id="CM056743">
    <property type="protein sequence ID" value="KAJ8674296.1"/>
    <property type="molecule type" value="Genomic_DNA"/>
</dbReference>
<reference evidence="1" key="1">
    <citation type="submission" date="2023-04" db="EMBL/GenBank/DDBJ databases">
        <title>A chromosome-level genome assembly of the parasitoid wasp Eretmocerus hayati.</title>
        <authorList>
            <person name="Zhong Y."/>
            <person name="Liu S."/>
            <person name="Liu Y."/>
        </authorList>
    </citation>
    <scope>NUCLEOTIDE SEQUENCE</scope>
    <source>
        <strain evidence="1">ZJU_SS_LIU_2023</strain>
    </source>
</reference>
<evidence type="ECO:0000313" key="1">
    <source>
        <dbReference type="EMBL" id="KAJ8674296.1"/>
    </source>
</evidence>
<keyword evidence="2" id="KW-1185">Reference proteome</keyword>